<dbReference type="InterPro" id="IPR036374">
    <property type="entry name" value="OxRdtase_Mopterin-bd_sf"/>
</dbReference>
<dbReference type="SUPFAM" id="SSF56524">
    <property type="entry name" value="Oxidoreductase molybdopterin-binding domain"/>
    <property type="match status" value="1"/>
</dbReference>
<protein>
    <submittedName>
        <fullName evidence="2">Protein-methionine-sulfoxide reductase catalytic subunit MsrP</fullName>
        <ecNumber evidence="2">1.8.5.-</ecNumber>
    </submittedName>
</protein>
<sequence>MNFIRKPGWAIPEREATPEEVFFGRRKFLMGAAGALAGGLAGSLAGPMAAGAAPAKEAEDKTLGLYPAKRNPAFTLDRPLTEEKVAARFNNFYEFGGSKTISWLAQRLKIRPWQVKVGGLVRNPKTYDIDDLVRSMPLEERLSRFRCVEAWAMAVPWTGFPLAALVKAAEPTSEARYVKFTTFYDRTVALGQIWPTYPWPYVEALTIEEAMNELALMATGVYGKPLPKQHGAPLRLITPWKYGFKSIKSIVSIEFTKERPVSFWEKVQASEYGFWANVNPGFDHPRWSQKTEKMLGTEEERPTLLFNGYGKWVAAMYPDLKDRRYFM</sequence>
<dbReference type="AlphaFoldDB" id="A0A932MP10"/>
<dbReference type="PANTHER" id="PTHR43032">
    <property type="entry name" value="PROTEIN-METHIONINE-SULFOXIDE REDUCTASE"/>
    <property type="match status" value="1"/>
</dbReference>
<evidence type="ECO:0000313" key="2">
    <source>
        <dbReference type="EMBL" id="MBI3128142.1"/>
    </source>
</evidence>
<dbReference type="GO" id="GO:0016491">
    <property type="term" value="F:oxidoreductase activity"/>
    <property type="evidence" value="ECO:0007669"/>
    <property type="project" value="UniProtKB-KW"/>
</dbReference>
<comment type="caution">
    <text evidence="2">The sequence shown here is derived from an EMBL/GenBank/DDBJ whole genome shotgun (WGS) entry which is preliminary data.</text>
</comment>
<organism evidence="2 3">
    <name type="scientific">Tectimicrobiota bacterium</name>
    <dbReference type="NCBI Taxonomy" id="2528274"/>
    <lineage>
        <taxon>Bacteria</taxon>
        <taxon>Pseudomonadati</taxon>
        <taxon>Nitrospinota/Tectimicrobiota group</taxon>
        <taxon>Candidatus Tectimicrobiota</taxon>
    </lineage>
</organism>
<dbReference type="NCBIfam" id="NF003767">
    <property type="entry name" value="PRK05363.1"/>
    <property type="match status" value="1"/>
</dbReference>
<dbReference type="Gene3D" id="3.90.420.10">
    <property type="entry name" value="Oxidoreductase, molybdopterin-binding domain"/>
    <property type="match status" value="1"/>
</dbReference>
<gene>
    <name evidence="2" type="primary">msrP</name>
    <name evidence="2" type="ORF">HYZ11_11105</name>
</gene>
<dbReference type="InterPro" id="IPR006311">
    <property type="entry name" value="TAT_signal"/>
</dbReference>
<keyword evidence="2" id="KW-0560">Oxidoreductase</keyword>
<dbReference type="Pfam" id="PF00174">
    <property type="entry name" value="Oxidored_molyb"/>
    <property type="match status" value="1"/>
</dbReference>
<evidence type="ECO:0000313" key="3">
    <source>
        <dbReference type="Proteomes" id="UP000782312"/>
    </source>
</evidence>
<dbReference type="EC" id="1.8.5.-" evidence="2"/>
<dbReference type="EMBL" id="JACPUR010000024">
    <property type="protein sequence ID" value="MBI3128142.1"/>
    <property type="molecule type" value="Genomic_DNA"/>
</dbReference>
<dbReference type="PANTHER" id="PTHR43032:SF3">
    <property type="entry name" value="PROTEIN-METHIONINE-SULFOXIDE REDUCTASE CATALYTIC SUBUNIT MSRP"/>
    <property type="match status" value="1"/>
</dbReference>
<proteinExistence type="predicted"/>
<dbReference type="PROSITE" id="PS51318">
    <property type="entry name" value="TAT"/>
    <property type="match status" value="1"/>
</dbReference>
<feature type="domain" description="Oxidoreductase molybdopterin-binding" evidence="1">
    <location>
        <begin position="109"/>
        <end position="264"/>
    </location>
</feature>
<reference evidence="2" key="1">
    <citation type="submission" date="2020-07" db="EMBL/GenBank/DDBJ databases">
        <title>Huge and variable diversity of episymbiotic CPR bacteria and DPANN archaea in groundwater ecosystems.</title>
        <authorList>
            <person name="He C.Y."/>
            <person name="Keren R."/>
            <person name="Whittaker M."/>
            <person name="Farag I.F."/>
            <person name="Doudna J."/>
            <person name="Cate J.H.D."/>
            <person name="Banfield J.F."/>
        </authorList>
    </citation>
    <scope>NUCLEOTIDE SEQUENCE</scope>
    <source>
        <strain evidence="2">NC_groundwater_763_Ag_S-0.2um_68_21</strain>
    </source>
</reference>
<dbReference type="Proteomes" id="UP000782312">
    <property type="component" value="Unassembled WGS sequence"/>
</dbReference>
<dbReference type="InterPro" id="IPR000572">
    <property type="entry name" value="OxRdtase_Mopterin-bd_dom"/>
</dbReference>
<accession>A0A932MP10</accession>
<evidence type="ECO:0000259" key="1">
    <source>
        <dbReference type="Pfam" id="PF00174"/>
    </source>
</evidence>
<name>A0A932MP10_UNCTE</name>